<accession>A0AAW9A727</accession>
<dbReference type="RefSeq" id="WP_283732043.1">
    <property type="nucleotide sequence ID" value="NZ_CP125968.1"/>
</dbReference>
<dbReference type="InterPro" id="IPR051476">
    <property type="entry name" value="Bac_ResReg_Asp_Phosphatase"/>
</dbReference>
<protein>
    <submittedName>
        <fullName evidence="6">Tetratricopeptide repeat protein</fullName>
    </submittedName>
</protein>
<dbReference type="PANTHER" id="PTHR46630:SF1">
    <property type="entry name" value="TETRATRICOPEPTIDE REPEAT PROTEIN 29"/>
    <property type="match status" value="1"/>
</dbReference>
<evidence type="ECO:0000256" key="1">
    <source>
        <dbReference type="ARBA" id="ARBA00004496"/>
    </source>
</evidence>
<dbReference type="Pfam" id="PF13424">
    <property type="entry name" value="TPR_12"/>
    <property type="match status" value="1"/>
</dbReference>
<organism evidence="6 7">
    <name type="scientific">Sporosarcina thermotolerans</name>
    <dbReference type="NCBI Taxonomy" id="633404"/>
    <lineage>
        <taxon>Bacteria</taxon>
        <taxon>Bacillati</taxon>
        <taxon>Bacillota</taxon>
        <taxon>Bacilli</taxon>
        <taxon>Bacillales</taxon>
        <taxon>Caryophanaceae</taxon>
        <taxon>Sporosarcina</taxon>
    </lineage>
</organism>
<name>A0AAW9A727_9BACL</name>
<keyword evidence="2" id="KW-0963">Cytoplasm</keyword>
<evidence type="ECO:0000256" key="5">
    <source>
        <dbReference type="ARBA" id="ARBA00038253"/>
    </source>
</evidence>
<evidence type="ECO:0000256" key="3">
    <source>
        <dbReference type="ARBA" id="ARBA00022737"/>
    </source>
</evidence>
<comment type="subcellular location">
    <subcellularLocation>
        <location evidence="1">Cytoplasm</location>
    </subcellularLocation>
</comment>
<dbReference type="Proteomes" id="UP001271648">
    <property type="component" value="Unassembled WGS sequence"/>
</dbReference>
<evidence type="ECO:0000256" key="2">
    <source>
        <dbReference type="ARBA" id="ARBA00022490"/>
    </source>
</evidence>
<gene>
    <name evidence="6" type="ORF">QTL97_09480</name>
</gene>
<dbReference type="EMBL" id="JAUBDJ010000005">
    <property type="protein sequence ID" value="MDW0117167.1"/>
    <property type="molecule type" value="Genomic_DNA"/>
</dbReference>
<comment type="similarity">
    <text evidence="5">Belongs to the Rap family.</text>
</comment>
<evidence type="ECO:0000313" key="7">
    <source>
        <dbReference type="Proteomes" id="UP001271648"/>
    </source>
</evidence>
<keyword evidence="4" id="KW-0802">TPR repeat</keyword>
<sequence length="216" mass="24881">MGRADSIDSKLEFAFKLFESKRLSKAEEIYHECLSSLEESSNNYKVALHWLGYVKSELKKYDEARSIYIKLREIAKFSSDLQDELIAIHQLGMVERMARNYEEAIKLFDVELNLLKNSYPDFYVGFAANYYEQGYILLKKGSLIEAEKLMNQSLQYSKQSNDPIALGCSLRGLGEIFNAKGEIERAKGYFEESIFTFKESDDIVAVEEVKSILDKI</sequence>
<dbReference type="InterPro" id="IPR011990">
    <property type="entry name" value="TPR-like_helical_dom_sf"/>
</dbReference>
<dbReference type="Gene3D" id="1.25.40.10">
    <property type="entry name" value="Tetratricopeptide repeat domain"/>
    <property type="match status" value="1"/>
</dbReference>
<reference evidence="6 7" key="1">
    <citation type="submission" date="2023-06" db="EMBL/GenBank/DDBJ databases">
        <title>Sporosarcina sp. nov., isolated from Korean traditional fermented seafood 'Jeotgal'.</title>
        <authorList>
            <person name="Yang A.I."/>
            <person name="Shin N.-R."/>
        </authorList>
    </citation>
    <scope>NUCLEOTIDE SEQUENCE [LARGE SCALE GENOMIC DNA]</scope>
    <source>
        <strain evidence="6 7">KCTC43456</strain>
    </source>
</reference>
<comment type="caution">
    <text evidence="6">The sequence shown here is derived from an EMBL/GenBank/DDBJ whole genome shotgun (WGS) entry which is preliminary data.</text>
</comment>
<evidence type="ECO:0000313" key="6">
    <source>
        <dbReference type="EMBL" id="MDW0117167.1"/>
    </source>
</evidence>
<proteinExistence type="inferred from homology"/>
<dbReference type="AlphaFoldDB" id="A0AAW9A727"/>
<evidence type="ECO:0000256" key="4">
    <source>
        <dbReference type="ARBA" id="ARBA00022803"/>
    </source>
</evidence>
<dbReference type="GO" id="GO:0005737">
    <property type="term" value="C:cytoplasm"/>
    <property type="evidence" value="ECO:0007669"/>
    <property type="project" value="UniProtKB-SubCell"/>
</dbReference>
<dbReference type="SUPFAM" id="SSF48452">
    <property type="entry name" value="TPR-like"/>
    <property type="match status" value="2"/>
</dbReference>
<keyword evidence="7" id="KW-1185">Reference proteome</keyword>
<keyword evidence="3" id="KW-0677">Repeat</keyword>
<dbReference type="PANTHER" id="PTHR46630">
    <property type="entry name" value="TETRATRICOPEPTIDE REPEAT PROTEIN 29"/>
    <property type="match status" value="1"/>
</dbReference>